<dbReference type="Pfam" id="PF23397">
    <property type="entry name" value="DUF7104"/>
    <property type="match status" value="2"/>
</dbReference>
<evidence type="ECO:0000313" key="1">
    <source>
        <dbReference type="EMBL" id="GKZ20222.1"/>
    </source>
</evidence>
<dbReference type="InterPro" id="IPR055530">
    <property type="entry name" value="DUF7104"/>
</dbReference>
<accession>A0A9W5YNG8</accession>
<proteinExistence type="predicted"/>
<dbReference type="AlphaFoldDB" id="A0A9W5YNG8"/>
<sequence length="245" mass="27643">MPLANQAKIGLEVRSKLIDMAPNYHEEPCEAEMRRNNVMRTIAIIALDALGDSTMESKVIENLLYESGTERPILEELVEAAAKDRRSADVNFGDLPSPEEMAKAVAESEGPSGYIILELLLQLQGENLFISEEIVKAAANNHGEFGYKAMEVLLRHRGECLPISEEVVKVAAENIGSHGRKILEVLFLHRGDSLPKPSYTKGERVSRSLKKWLEQQRAWRRRKREMELRRSLVNKGKPTSINLEQ</sequence>
<dbReference type="Proteomes" id="UP001143548">
    <property type="component" value="Unassembled WGS sequence"/>
</dbReference>
<evidence type="ECO:0000313" key="2">
    <source>
        <dbReference type="Proteomes" id="UP001143548"/>
    </source>
</evidence>
<organism evidence="1 2">
    <name type="scientific">Aspergillus brasiliensis</name>
    <dbReference type="NCBI Taxonomy" id="319629"/>
    <lineage>
        <taxon>Eukaryota</taxon>
        <taxon>Fungi</taxon>
        <taxon>Dikarya</taxon>
        <taxon>Ascomycota</taxon>
        <taxon>Pezizomycotina</taxon>
        <taxon>Eurotiomycetes</taxon>
        <taxon>Eurotiomycetidae</taxon>
        <taxon>Eurotiales</taxon>
        <taxon>Aspergillaceae</taxon>
        <taxon>Aspergillus</taxon>
        <taxon>Aspergillus subgen. Circumdati</taxon>
    </lineage>
</organism>
<comment type="caution">
    <text evidence="1">The sequence shown here is derived from an EMBL/GenBank/DDBJ whole genome shotgun (WGS) entry which is preliminary data.</text>
</comment>
<name>A0A9W5YNG8_9EURO</name>
<dbReference type="EMBL" id="BROQ01000027">
    <property type="protein sequence ID" value="GKZ20222.1"/>
    <property type="molecule type" value="Genomic_DNA"/>
</dbReference>
<reference evidence="1" key="1">
    <citation type="submission" date="2022-07" db="EMBL/GenBank/DDBJ databases">
        <title>Taxonomy of Aspergillus series Nigri: significant species reduction supported by multi-species coalescent approaches.</title>
        <authorList>
            <person name="Bian C."/>
            <person name="Kusuya Y."/>
            <person name="Sklenar F."/>
            <person name="D'hooge E."/>
            <person name="Yaguchi T."/>
            <person name="Takahashi H."/>
            <person name="Hubka V."/>
        </authorList>
    </citation>
    <scope>NUCLEOTIDE SEQUENCE</scope>
    <source>
        <strain evidence="1">CBS 733.88</strain>
    </source>
</reference>
<protein>
    <submittedName>
        <fullName evidence="1">Uncharacterized protein</fullName>
    </submittedName>
</protein>
<gene>
    <name evidence="1" type="ORF">AbraCBS73388_005487</name>
</gene>